<evidence type="ECO:0000313" key="4">
    <source>
        <dbReference type="Proteomes" id="UP000694844"/>
    </source>
</evidence>
<dbReference type="GO" id="GO:0015031">
    <property type="term" value="P:protein transport"/>
    <property type="evidence" value="ECO:0007669"/>
    <property type="project" value="TreeGrafter"/>
</dbReference>
<evidence type="ECO:0000256" key="1">
    <source>
        <dbReference type="ARBA" id="ARBA00005298"/>
    </source>
</evidence>
<accession>A0A8B8DWW3</accession>
<dbReference type="PANTHER" id="PTHR11188">
    <property type="entry name" value="ARRESTIN DOMAIN CONTAINING PROTEIN"/>
    <property type="match status" value="1"/>
</dbReference>
<proteinExistence type="inferred from homology"/>
<dbReference type="RefSeq" id="XP_022332732.1">
    <property type="nucleotide sequence ID" value="XM_022477024.1"/>
</dbReference>
<dbReference type="KEGG" id="cvn:111130238"/>
<dbReference type="Pfam" id="PF02752">
    <property type="entry name" value="Arrestin_C"/>
    <property type="match status" value="1"/>
</dbReference>
<evidence type="ECO:0000256" key="2">
    <source>
        <dbReference type="SAM" id="MobiDB-lite"/>
    </source>
</evidence>
<dbReference type="Pfam" id="PF00339">
    <property type="entry name" value="Arrestin_N"/>
    <property type="match status" value="1"/>
</dbReference>
<evidence type="ECO:0000259" key="3">
    <source>
        <dbReference type="SMART" id="SM01017"/>
    </source>
</evidence>
<dbReference type="InterPro" id="IPR014752">
    <property type="entry name" value="Arrestin-like_C"/>
</dbReference>
<dbReference type="AlphaFoldDB" id="A0A8B8DWW3"/>
<feature type="domain" description="Arrestin C-terminal-like" evidence="3">
    <location>
        <begin position="179"/>
        <end position="309"/>
    </location>
</feature>
<dbReference type="InterPro" id="IPR011022">
    <property type="entry name" value="Arrestin_C-like"/>
</dbReference>
<dbReference type="Gene3D" id="2.60.40.640">
    <property type="match status" value="2"/>
</dbReference>
<dbReference type="InterPro" id="IPR014756">
    <property type="entry name" value="Ig_E-set"/>
</dbReference>
<gene>
    <name evidence="5" type="primary">LOC111130238</name>
</gene>
<feature type="region of interest" description="Disordered" evidence="2">
    <location>
        <begin position="313"/>
        <end position="340"/>
    </location>
</feature>
<keyword evidence="4" id="KW-1185">Reference proteome</keyword>
<comment type="similarity">
    <text evidence="1">Belongs to the arrestin family.</text>
</comment>
<sequence>MPKLARFYVNFANPVAVYYAGQEVKGYLNVDIEKPLNLQCIRLHVRGEGFVHWTDQRMRGPAPLRTPARHHSAHEEYFDLTTTVLESHDNEAPKITLLRGNYCYPFQFRLPENLPSSFEGEYGHVRYTVKATIEKPKRIIHVTKTAFSVIGSLDLNTIPQMDSPAGMTLSKNLCCLCCTSGPISALLSLPRRGYVPGDIVPVAVEIENLSSRKIESASLTLKMTTNFHSRDESRTVSTQIDKITHGAMPRGSTSAWTGEGIPLPALPPSFLFGCNIIDIQYKLELRVDAVGASFEMYVPLEIIVGTVPLRSTIRPIPQSPRHDSRSRGHHSTSSQATSHSEHYAVSLTYMESRLGGACIREEEDPEDMKGDHYFSPVYPYYIWTD</sequence>
<dbReference type="GO" id="GO:0005737">
    <property type="term" value="C:cytoplasm"/>
    <property type="evidence" value="ECO:0007669"/>
    <property type="project" value="TreeGrafter"/>
</dbReference>
<evidence type="ECO:0000313" key="5">
    <source>
        <dbReference type="RefSeq" id="XP_022332732.1"/>
    </source>
</evidence>
<protein>
    <submittedName>
        <fullName evidence="5">Arrestin domain-containing protein 17-like isoform X1</fullName>
    </submittedName>
</protein>
<dbReference type="OrthoDB" id="2333384at2759"/>
<dbReference type="InterPro" id="IPR050357">
    <property type="entry name" value="Arrestin_domain-protein"/>
</dbReference>
<reference evidence="5" key="1">
    <citation type="submission" date="2025-08" db="UniProtKB">
        <authorList>
            <consortium name="RefSeq"/>
        </authorList>
    </citation>
    <scope>IDENTIFICATION</scope>
    <source>
        <tissue evidence="5">Whole sample</tissue>
    </source>
</reference>
<dbReference type="SMART" id="SM01017">
    <property type="entry name" value="Arrestin_C"/>
    <property type="match status" value="1"/>
</dbReference>
<dbReference type="PANTHER" id="PTHR11188:SF176">
    <property type="entry name" value="ARRESTIN DOMAIN-CONTAINING PROTEIN 1"/>
    <property type="match status" value="1"/>
</dbReference>
<name>A0A8B8DWW3_CRAVI</name>
<organism evidence="4 5">
    <name type="scientific">Crassostrea virginica</name>
    <name type="common">Eastern oyster</name>
    <dbReference type="NCBI Taxonomy" id="6565"/>
    <lineage>
        <taxon>Eukaryota</taxon>
        <taxon>Metazoa</taxon>
        <taxon>Spiralia</taxon>
        <taxon>Lophotrochozoa</taxon>
        <taxon>Mollusca</taxon>
        <taxon>Bivalvia</taxon>
        <taxon>Autobranchia</taxon>
        <taxon>Pteriomorphia</taxon>
        <taxon>Ostreida</taxon>
        <taxon>Ostreoidea</taxon>
        <taxon>Ostreidae</taxon>
        <taxon>Crassostrea</taxon>
    </lineage>
</organism>
<dbReference type="Proteomes" id="UP000694844">
    <property type="component" value="Chromosome 4"/>
</dbReference>
<dbReference type="SUPFAM" id="SSF81296">
    <property type="entry name" value="E set domains"/>
    <property type="match status" value="2"/>
</dbReference>
<dbReference type="GeneID" id="111130238"/>
<dbReference type="InterPro" id="IPR011021">
    <property type="entry name" value="Arrestin-like_N"/>
</dbReference>